<dbReference type="InterPro" id="IPR052026">
    <property type="entry name" value="ExeA_AAA_ATPase_DNA-bind"/>
</dbReference>
<sequence length="264" mass="28336">MAEVLKFATPEAEPPKALHRAGGFVMTHTAADIQRSVDLIRSIDGPAMTMISGAPGVGKSAALREITRKLGDDAVYVTIAKGEGNPSNVATAILSQWREGDMRGHDLTTIRQAIGRLIGPRRVLMVDEAQFLFQRHKASCTKGAAFDWLRVASEESGFDLVFCGDLTLAQVMTNFAQLQSRMRRPVTIKEVDRADVEALAAANGLEEREIVTALAAVAEKHGGLRNVENVIRNAELFAGGGAVTGLHVKAAIIDLKLAAQDGRQ</sequence>
<evidence type="ECO:0000259" key="1">
    <source>
        <dbReference type="SMART" id="SM00382"/>
    </source>
</evidence>
<dbReference type="GO" id="GO:0006313">
    <property type="term" value="P:DNA transposition"/>
    <property type="evidence" value="ECO:0007669"/>
    <property type="project" value="InterPro"/>
</dbReference>
<dbReference type="InterPro" id="IPR049945">
    <property type="entry name" value="AAA_22"/>
</dbReference>
<dbReference type="InterPro" id="IPR009084">
    <property type="entry name" value="B_transpositn_C"/>
</dbReference>
<dbReference type="GO" id="GO:0003677">
    <property type="term" value="F:DNA binding"/>
    <property type="evidence" value="ECO:0007669"/>
    <property type="project" value="InterPro"/>
</dbReference>
<dbReference type="Gene3D" id="1.10.1180.10">
    <property type="entry name" value="B transposition protein, C-terminal domain"/>
    <property type="match status" value="1"/>
</dbReference>
<dbReference type="Pfam" id="PF13401">
    <property type="entry name" value="AAA_22"/>
    <property type="match status" value="1"/>
</dbReference>
<accession>A0A1G7K7R2</accession>
<reference evidence="2 3" key="1">
    <citation type="submission" date="2016-10" db="EMBL/GenBank/DDBJ databases">
        <authorList>
            <person name="de Groot N.N."/>
        </authorList>
    </citation>
    <scope>NUCLEOTIDE SEQUENCE [LARGE SCALE GENOMIC DNA]</scope>
    <source>
        <strain evidence="3">DSM 938 / 37b4</strain>
    </source>
</reference>
<dbReference type="AlphaFoldDB" id="A0A1G7K7R2"/>
<feature type="domain" description="AAA+ ATPase" evidence="1">
    <location>
        <begin position="45"/>
        <end position="228"/>
    </location>
</feature>
<dbReference type="EMBL" id="FNAY01000009">
    <property type="protein sequence ID" value="SDF33186.1"/>
    <property type="molecule type" value="Genomic_DNA"/>
</dbReference>
<dbReference type="PANTHER" id="PTHR35894">
    <property type="entry name" value="GENERAL SECRETION PATHWAY PROTEIN A-RELATED"/>
    <property type="match status" value="1"/>
</dbReference>
<dbReference type="RefSeq" id="WP_074554064.1">
    <property type="nucleotide sequence ID" value="NZ_CP119563.1"/>
</dbReference>
<proteinExistence type="predicted"/>
<evidence type="ECO:0000313" key="2">
    <source>
        <dbReference type="EMBL" id="SDF33186.1"/>
    </source>
</evidence>
<dbReference type="GO" id="GO:0016887">
    <property type="term" value="F:ATP hydrolysis activity"/>
    <property type="evidence" value="ECO:0007669"/>
    <property type="project" value="InterPro"/>
</dbReference>
<gene>
    <name evidence="2" type="ORF">SAMN04244550_02081</name>
</gene>
<protein>
    <submittedName>
        <fullName evidence="2">DNA transposition protein, AAA+ family ATPase</fullName>
    </submittedName>
</protein>
<dbReference type="SMART" id="SM00382">
    <property type="entry name" value="AAA"/>
    <property type="match status" value="1"/>
</dbReference>
<dbReference type="InterPro" id="IPR027417">
    <property type="entry name" value="P-loop_NTPase"/>
</dbReference>
<dbReference type="Proteomes" id="UP000183812">
    <property type="component" value="Unassembled WGS sequence"/>
</dbReference>
<dbReference type="PANTHER" id="PTHR35894:SF5">
    <property type="entry name" value="MU-LIKE PROPHAGE FLUMU DNA TRANSPOSITION PROTEIN B"/>
    <property type="match status" value="1"/>
</dbReference>
<organism evidence="2 3">
    <name type="scientific">Rhodobacter capsulatus</name>
    <name type="common">Rhodopseudomonas capsulata</name>
    <dbReference type="NCBI Taxonomy" id="1061"/>
    <lineage>
        <taxon>Bacteria</taxon>
        <taxon>Pseudomonadati</taxon>
        <taxon>Pseudomonadota</taxon>
        <taxon>Alphaproteobacteria</taxon>
        <taxon>Rhodobacterales</taxon>
        <taxon>Rhodobacter group</taxon>
        <taxon>Rhodobacter</taxon>
    </lineage>
</organism>
<dbReference type="OrthoDB" id="7871474at2"/>
<dbReference type="InterPro" id="IPR003593">
    <property type="entry name" value="AAA+_ATPase"/>
</dbReference>
<dbReference type="SUPFAM" id="SSF52540">
    <property type="entry name" value="P-loop containing nucleoside triphosphate hydrolases"/>
    <property type="match status" value="1"/>
</dbReference>
<name>A0A1G7K7R2_RHOCA</name>
<dbReference type="Pfam" id="PF09077">
    <property type="entry name" value="Phage-MuB_C"/>
    <property type="match status" value="1"/>
</dbReference>
<dbReference type="InterPro" id="IPR036733">
    <property type="entry name" value="B_transposit_C_sf"/>
</dbReference>
<evidence type="ECO:0000313" key="3">
    <source>
        <dbReference type="Proteomes" id="UP000183812"/>
    </source>
</evidence>
<dbReference type="Gene3D" id="3.40.50.300">
    <property type="entry name" value="P-loop containing nucleotide triphosphate hydrolases"/>
    <property type="match status" value="1"/>
</dbReference>